<accession>A0AAD7Y5Y1</accession>
<keyword evidence="5 6" id="KW-0472">Membrane</keyword>
<sequence length="356" mass="40861">MSTSKFSEIIHDSARRSTGIIIFVENKFSVEDISTKDVATGTPYKNLHAALLANRATLKYFPNVIEPFNALVKLFPKTQSNVHYLAQNSKLRLKDNFKHLYILFRDDASESKFDILRRHDTVIKEVMSAARRLKAGPVIAYYTGRHNPVYVPKVEFVKNLPNVMSRSSGVFLSSPWALLRVFGIFTGGTQTRRAVHSEAPTVSAEVRSQTKQRTKWRFTEFELEWIFKFDTDYWRILDVVMYEGQEEVGRAILDIQCPYNRSYYCPEPIMIVNTRDGSIVTFEKILVEPKNDLETTWFNPSIHCTPFFNGVVLAGLFVTYIFLGITLFGLAMIFDCQANGRFEDADGKPLVHEQMH</sequence>
<gene>
    <name evidence="8" type="ORF">PYW07_013260</name>
</gene>
<protein>
    <recommendedName>
        <fullName evidence="7">V-type proton ATPase subunit S1/VOA1 transmembrane domain-containing protein</fullName>
    </recommendedName>
</protein>
<keyword evidence="9" id="KW-1185">Reference proteome</keyword>
<feature type="transmembrane region" description="Helical" evidence="6">
    <location>
        <begin position="307"/>
        <end position="334"/>
    </location>
</feature>
<reference evidence="8" key="1">
    <citation type="submission" date="2023-03" db="EMBL/GenBank/DDBJ databases">
        <title>Chromosome-level genomes of two armyworms, Mythimna separata and Mythimna loreyi, provide insights into the biosynthesis and reception of sex pheromones.</title>
        <authorList>
            <person name="Zhao H."/>
        </authorList>
    </citation>
    <scope>NUCLEOTIDE SEQUENCE</scope>
    <source>
        <strain evidence="8">BeijingLab</strain>
        <tissue evidence="8">Pupa</tissue>
    </source>
</reference>
<evidence type="ECO:0000256" key="2">
    <source>
        <dbReference type="ARBA" id="ARBA00009037"/>
    </source>
</evidence>
<name>A0AAD7Y5Y1_MYTSE</name>
<organism evidence="8 9">
    <name type="scientific">Mythimna separata</name>
    <name type="common">Oriental armyworm</name>
    <name type="synonym">Pseudaletia separata</name>
    <dbReference type="NCBI Taxonomy" id="271217"/>
    <lineage>
        <taxon>Eukaryota</taxon>
        <taxon>Metazoa</taxon>
        <taxon>Ecdysozoa</taxon>
        <taxon>Arthropoda</taxon>
        <taxon>Hexapoda</taxon>
        <taxon>Insecta</taxon>
        <taxon>Pterygota</taxon>
        <taxon>Neoptera</taxon>
        <taxon>Endopterygota</taxon>
        <taxon>Lepidoptera</taxon>
        <taxon>Glossata</taxon>
        <taxon>Ditrysia</taxon>
        <taxon>Noctuoidea</taxon>
        <taxon>Noctuidae</taxon>
        <taxon>Noctuinae</taxon>
        <taxon>Hadenini</taxon>
        <taxon>Mythimna</taxon>
    </lineage>
</organism>
<dbReference type="AlphaFoldDB" id="A0AAD7Y5Y1"/>
<comment type="similarity">
    <text evidence="2">Belongs to the vacuolar ATPase subunit S1 family.</text>
</comment>
<evidence type="ECO:0000256" key="5">
    <source>
        <dbReference type="ARBA" id="ARBA00023136"/>
    </source>
</evidence>
<dbReference type="InterPro" id="IPR046756">
    <property type="entry name" value="VAS1/VOA1_TM"/>
</dbReference>
<dbReference type="PANTHER" id="PTHR12471">
    <property type="entry name" value="VACUOLAR ATP SYNTHASE SUBUNIT S1"/>
    <property type="match status" value="1"/>
</dbReference>
<dbReference type="Pfam" id="PF20520">
    <property type="entry name" value="Ac45-VOA1_TM"/>
    <property type="match status" value="1"/>
</dbReference>
<keyword evidence="4 6" id="KW-1133">Transmembrane helix</keyword>
<evidence type="ECO:0000313" key="8">
    <source>
        <dbReference type="EMBL" id="KAJ8703966.1"/>
    </source>
</evidence>
<evidence type="ECO:0000256" key="6">
    <source>
        <dbReference type="SAM" id="Phobius"/>
    </source>
</evidence>
<dbReference type="InterPro" id="IPR008388">
    <property type="entry name" value="Ac45_acc_su"/>
</dbReference>
<comment type="subcellular location">
    <subcellularLocation>
        <location evidence="1">Membrane</location>
        <topology evidence="1">Single-pass membrane protein</topology>
    </subcellularLocation>
</comment>
<evidence type="ECO:0000259" key="7">
    <source>
        <dbReference type="Pfam" id="PF20520"/>
    </source>
</evidence>
<dbReference type="GO" id="GO:0030641">
    <property type="term" value="P:regulation of cellular pH"/>
    <property type="evidence" value="ECO:0007669"/>
    <property type="project" value="TreeGrafter"/>
</dbReference>
<proteinExistence type="inferred from homology"/>
<dbReference type="GO" id="GO:0033176">
    <property type="term" value="C:proton-transporting V-type ATPase complex"/>
    <property type="evidence" value="ECO:0007669"/>
    <property type="project" value="TreeGrafter"/>
</dbReference>
<evidence type="ECO:0000313" key="9">
    <source>
        <dbReference type="Proteomes" id="UP001231518"/>
    </source>
</evidence>
<evidence type="ECO:0000256" key="4">
    <source>
        <dbReference type="ARBA" id="ARBA00022989"/>
    </source>
</evidence>
<dbReference type="EMBL" id="JARGEI010000032">
    <property type="protein sequence ID" value="KAJ8703966.1"/>
    <property type="molecule type" value="Genomic_DNA"/>
</dbReference>
<dbReference type="GO" id="GO:0001671">
    <property type="term" value="F:ATPase activator activity"/>
    <property type="evidence" value="ECO:0007669"/>
    <property type="project" value="TreeGrafter"/>
</dbReference>
<dbReference type="PANTHER" id="PTHR12471:SF7">
    <property type="entry name" value="V-TYPE PROTON ATPASE SUBUNIT S1"/>
    <property type="match status" value="1"/>
</dbReference>
<feature type="domain" description="V-type proton ATPase subunit S1/VOA1 transmembrane" evidence="7">
    <location>
        <begin position="306"/>
        <end position="344"/>
    </location>
</feature>
<dbReference type="Proteomes" id="UP001231518">
    <property type="component" value="Chromosome 31"/>
</dbReference>
<evidence type="ECO:0000256" key="1">
    <source>
        <dbReference type="ARBA" id="ARBA00004167"/>
    </source>
</evidence>
<evidence type="ECO:0000256" key="3">
    <source>
        <dbReference type="ARBA" id="ARBA00022692"/>
    </source>
</evidence>
<comment type="caution">
    <text evidence="8">The sequence shown here is derived from an EMBL/GenBank/DDBJ whole genome shotgun (WGS) entry which is preliminary data.</text>
</comment>
<keyword evidence="3 6" id="KW-0812">Transmembrane</keyword>